<dbReference type="InterPro" id="IPR005024">
    <property type="entry name" value="Snf7_fam"/>
</dbReference>
<gene>
    <name evidence="2" type="ORF">APUTEX25_003473</name>
</gene>
<reference evidence="3" key="1">
    <citation type="journal article" date="2018" name="Algal Res.">
        <title>Characterization of plant carbon substrate utilization by Auxenochlorella protothecoides.</title>
        <authorList>
            <person name="Vogler B.W."/>
            <person name="Starkenburg S.R."/>
            <person name="Sudasinghe N."/>
            <person name="Schambach J.Y."/>
            <person name="Rollin J.A."/>
            <person name="Pattathil S."/>
            <person name="Barry A.N."/>
        </authorList>
    </citation>
    <scope>NUCLEOTIDE SEQUENCE [LARGE SCALE GENOMIC DNA]</scope>
    <source>
        <strain evidence="3">UTEX 25</strain>
    </source>
</reference>
<dbReference type="Proteomes" id="UP000279271">
    <property type="component" value="Unassembled WGS sequence"/>
</dbReference>
<proteinExistence type="predicted"/>
<dbReference type="PANTHER" id="PTHR10476">
    <property type="entry name" value="CHARGED MULTIVESICULAR BODY PROTEIN"/>
    <property type="match status" value="1"/>
</dbReference>
<sequence>MPESAKTLRPPSIVGLTLASHANAKTALAVLNNIVKAEKDHDIEKVVHYITFQAQLQSAASKSVLIPAIKEEEDGESLAKSLVDQWEKVDAQIKALDKIKKHLSNPEFTKVLAAFQEALEAAYSDEHSVLKKLADSKEEDVLEEQAKRAESAKQDKSWNPFKKEDPKQLVRTWQSTIRKEIRGIDRQILDMQREQRGAVKLIKDAAKRGDVTSAKIIAKEVVTIRRTVGKLAVNKATMISLSTQLSEQLAMASVAGTLSKSSEVMKLVNSLTKIPQMQATMREMSKEMYKAGVLEELVADTMDSAMDEEGLEEESAEAVDKVLQEVAGETLAQMASAPSRRVAAPERAEAAGAEDEDDLASRLAAMRS</sequence>
<organism evidence="2 3">
    <name type="scientific">Auxenochlorella protothecoides</name>
    <name type="common">Green microalga</name>
    <name type="synonym">Chlorella protothecoides</name>
    <dbReference type="NCBI Taxonomy" id="3075"/>
    <lineage>
        <taxon>Eukaryota</taxon>
        <taxon>Viridiplantae</taxon>
        <taxon>Chlorophyta</taxon>
        <taxon>core chlorophytes</taxon>
        <taxon>Trebouxiophyceae</taxon>
        <taxon>Chlorellales</taxon>
        <taxon>Chlorellaceae</taxon>
        <taxon>Auxenochlorella</taxon>
    </lineage>
</organism>
<comment type="caution">
    <text evidence="2">The sequence shown here is derived from an EMBL/GenBank/DDBJ whole genome shotgun (WGS) entry which is preliminary data.</text>
</comment>
<dbReference type="Gene3D" id="6.10.140.1230">
    <property type="match status" value="1"/>
</dbReference>
<feature type="region of interest" description="Disordered" evidence="1">
    <location>
        <begin position="333"/>
        <end position="368"/>
    </location>
</feature>
<protein>
    <recommendedName>
        <fullName evidence="4">Vacuolar protein sorting-associated protein 24-like protein 1</fullName>
    </recommendedName>
</protein>
<evidence type="ECO:0000313" key="2">
    <source>
        <dbReference type="EMBL" id="RMZ55335.1"/>
    </source>
</evidence>
<evidence type="ECO:0008006" key="4">
    <source>
        <dbReference type="Google" id="ProtNLM"/>
    </source>
</evidence>
<dbReference type="GO" id="GO:0007034">
    <property type="term" value="P:vacuolar transport"/>
    <property type="evidence" value="ECO:0007669"/>
    <property type="project" value="InterPro"/>
</dbReference>
<name>A0A3M7KZY9_AUXPR</name>
<evidence type="ECO:0000313" key="3">
    <source>
        <dbReference type="Proteomes" id="UP000279271"/>
    </source>
</evidence>
<accession>A0A3M7KZY9</accession>
<evidence type="ECO:0000256" key="1">
    <source>
        <dbReference type="SAM" id="MobiDB-lite"/>
    </source>
</evidence>
<dbReference type="Pfam" id="PF03357">
    <property type="entry name" value="Snf7"/>
    <property type="match status" value="1"/>
</dbReference>
<dbReference type="EMBL" id="QOKY01000166">
    <property type="protein sequence ID" value="RMZ55335.1"/>
    <property type="molecule type" value="Genomic_DNA"/>
</dbReference>
<dbReference type="AlphaFoldDB" id="A0A3M7KZY9"/>